<dbReference type="PaxDb" id="9796-ENSECAP00000017072"/>
<dbReference type="InterPro" id="IPR036179">
    <property type="entry name" value="Ig-like_dom_sf"/>
</dbReference>
<feature type="domain" description="Ig-like" evidence="1">
    <location>
        <begin position="1"/>
        <end position="95"/>
    </location>
</feature>
<dbReference type="SUPFAM" id="SSF48726">
    <property type="entry name" value="Immunoglobulin"/>
    <property type="match status" value="1"/>
</dbReference>
<evidence type="ECO:0000313" key="2">
    <source>
        <dbReference type="Ensembl" id="ENSECAP00000017072.2"/>
    </source>
</evidence>
<reference evidence="2" key="3">
    <citation type="submission" date="2025-09" db="UniProtKB">
        <authorList>
            <consortium name="Ensembl"/>
        </authorList>
    </citation>
    <scope>IDENTIFICATION</scope>
    <source>
        <strain evidence="2">Thoroughbred</strain>
    </source>
</reference>
<protein>
    <recommendedName>
        <fullName evidence="1">Ig-like domain-containing protein</fullName>
    </recommendedName>
</protein>
<proteinExistence type="predicted"/>
<dbReference type="Ensembl" id="ENSECAT00000020777.2">
    <property type="protein sequence ID" value="ENSECAP00000017072.2"/>
    <property type="gene ID" value="ENSECAG00000019614.2"/>
</dbReference>
<dbReference type="Pfam" id="PF13927">
    <property type="entry name" value="Ig_3"/>
    <property type="match status" value="1"/>
</dbReference>
<dbReference type="AlphaFoldDB" id="F7DYE0"/>
<dbReference type="InParanoid" id="F7DYE0"/>
<sequence>EIMLTQSPASTAVSQGERVTVTCRISTSISTGARPNLPVHRTSSLASGIPSHFSGSRSGMSYSLTISSVKAEDAAIYYCQHTNSDPPTCPASSLGTKLEYQCPP</sequence>
<dbReference type="InterPro" id="IPR050150">
    <property type="entry name" value="IgV_Light_Chain"/>
</dbReference>
<dbReference type="SMART" id="SM00406">
    <property type="entry name" value="IGv"/>
    <property type="match status" value="1"/>
</dbReference>
<dbReference type="GO" id="GO:0006955">
    <property type="term" value="P:immune response"/>
    <property type="evidence" value="ECO:0000318"/>
    <property type="project" value="GO_Central"/>
</dbReference>
<organism evidence="2 3">
    <name type="scientific">Equus caballus</name>
    <name type="common">Horse</name>
    <dbReference type="NCBI Taxonomy" id="9796"/>
    <lineage>
        <taxon>Eukaryota</taxon>
        <taxon>Metazoa</taxon>
        <taxon>Chordata</taxon>
        <taxon>Craniata</taxon>
        <taxon>Vertebrata</taxon>
        <taxon>Euteleostomi</taxon>
        <taxon>Mammalia</taxon>
        <taxon>Eutheria</taxon>
        <taxon>Laurasiatheria</taxon>
        <taxon>Perissodactyla</taxon>
        <taxon>Equidae</taxon>
        <taxon>Equus</taxon>
    </lineage>
</organism>
<name>F7DYE0_HORSE</name>
<accession>F7DYE0</accession>
<dbReference type="STRING" id="9796.ENSECAP00000017072"/>
<dbReference type="Proteomes" id="UP000002281">
    <property type="component" value="Chromosome 15"/>
</dbReference>
<dbReference type="Gene3D" id="2.60.40.10">
    <property type="entry name" value="Immunoglobulins"/>
    <property type="match status" value="1"/>
</dbReference>
<dbReference type="OMA" id="ERITMTF"/>
<keyword evidence="3" id="KW-1185">Reference proteome</keyword>
<reference evidence="2" key="2">
    <citation type="submission" date="2025-08" db="UniProtKB">
        <authorList>
            <consortium name="Ensembl"/>
        </authorList>
    </citation>
    <scope>IDENTIFICATION</scope>
    <source>
        <strain evidence="2">Thoroughbred</strain>
    </source>
</reference>
<dbReference type="Bgee" id="ENSECAG00000019614">
    <property type="expression patterns" value="Expressed in testis and 1 other cell type or tissue"/>
</dbReference>
<dbReference type="InterPro" id="IPR013783">
    <property type="entry name" value="Ig-like_fold"/>
</dbReference>
<dbReference type="SMART" id="SM00409">
    <property type="entry name" value="IG"/>
    <property type="match status" value="1"/>
</dbReference>
<evidence type="ECO:0000259" key="1">
    <source>
        <dbReference type="PROSITE" id="PS50835"/>
    </source>
</evidence>
<reference evidence="2 3" key="1">
    <citation type="journal article" date="2009" name="Science">
        <title>Genome sequence, comparative analysis, and population genetics of the domestic horse.</title>
        <authorList>
            <consortium name="Broad Institute Genome Sequencing Platform"/>
            <consortium name="Broad Institute Whole Genome Assembly Team"/>
            <person name="Wade C.M."/>
            <person name="Giulotto E."/>
            <person name="Sigurdsson S."/>
            <person name="Zoli M."/>
            <person name="Gnerre S."/>
            <person name="Imsland F."/>
            <person name="Lear T.L."/>
            <person name="Adelson D.L."/>
            <person name="Bailey E."/>
            <person name="Bellone R.R."/>
            <person name="Bloecker H."/>
            <person name="Distl O."/>
            <person name="Edgar R.C."/>
            <person name="Garber M."/>
            <person name="Leeb T."/>
            <person name="Mauceli E."/>
            <person name="MacLeod J.N."/>
            <person name="Penedo M.C.T."/>
            <person name="Raison J.M."/>
            <person name="Sharpe T."/>
            <person name="Vogel J."/>
            <person name="Andersson L."/>
            <person name="Antczak D.F."/>
            <person name="Biagi T."/>
            <person name="Binns M.M."/>
            <person name="Chowdhary B.P."/>
            <person name="Coleman S.J."/>
            <person name="Della Valle G."/>
            <person name="Fryc S."/>
            <person name="Guerin G."/>
            <person name="Hasegawa T."/>
            <person name="Hill E.W."/>
            <person name="Jurka J."/>
            <person name="Kiialainen A."/>
            <person name="Lindgren G."/>
            <person name="Liu J."/>
            <person name="Magnani E."/>
            <person name="Mickelson J.R."/>
            <person name="Murray J."/>
            <person name="Nergadze S.G."/>
            <person name="Onofrio R."/>
            <person name="Pedroni S."/>
            <person name="Piras M.F."/>
            <person name="Raudsepp T."/>
            <person name="Rocchi M."/>
            <person name="Roeed K.H."/>
            <person name="Ryder O.A."/>
            <person name="Searle S."/>
            <person name="Skow L."/>
            <person name="Swinburne J.E."/>
            <person name="Syvaenen A.C."/>
            <person name="Tozaki T."/>
            <person name="Valberg S.J."/>
            <person name="Vaudin M."/>
            <person name="White J.R."/>
            <person name="Zody M.C."/>
            <person name="Lander E.S."/>
            <person name="Lindblad-Toh K."/>
        </authorList>
    </citation>
    <scope>NUCLEOTIDE SEQUENCE [LARGE SCALE GENOMIC DNA]</scope>
    <source>
        <strain evidence="2 3">Thoroughbred</strain>
    </source>
</reference>
<dbReference type="HOGENOM" id="CLU_077975_4_1_1"/>
<dbReference type="InterPro" id="IPR013106">
    <property type="entry name" value="Ig_V-set"/>
</dbReference>
<dbReference type="SMR" id="F7DYE0"/>
<dbReference type="PANTHER" id="PTHR23267">
    <property type="entry name" value="IMMUNOGLOBULIN LIGHT CHAIN"/>
    <property type="match status" value="1"/>
</dbReference>
<evidence type="ECO:0000313" key="3">
    <source>
        <dbReference type="Proteomes" id="UP000002281"/>
    </source>
</evidence>
<dbReference type="GeneTree" id="ENSGT00840000130051"/>
<dbReference type="GO" id="GO:0019814">
    <property type="term" value="C:immunoglobulin complex"/>
    <property type="evidence" value="ECO:0000318"/>
    <property type="project" value="GO_Central"/>
</dbReference>
<dbReference type="InterPro" id="IPR007110">
    <property type="entry name" value="Ig-like_dom"/>
</dbReference>
<dbReference type="InterPro" id="IPR003599">
    <property type="entry name" value="Ig_sub"/>
</dbReference>
<dbReference type="PROSITE" id="PS50835">
    <property type="entry name" value="IG_LIKE"/>
    <property type="match status" value="1"/>
</dbReference>